<organism evidence="3 4">
    <name type="scientific">Pseudobacteroides cellulosolvens ATCC 35603 = DSM 2933</name>
    <dbReference type="NCBI Taxonomy" id="398512"/>
    <lineage>
        <taxon>Bacteria</taxon>
        <taxon>Bacillati</taxon>
        <taxon>Bacillota</taxon>
        <taxon>Clostridia</taxon>
        <taxon>Eubacteriales</taxon>
        <taxon>Oscillospiraceae</taxon>
        <taxon>Pseudobacteroides</taxon>
    </lineage>
</organism>
<dbReference type="Gene3D" id="2.60.120.1620">
    <property type="match status" value="1"/>
</dbReference>
<gene>
    <name evidence="3" type="ORF">Bccel_5538</name>
</gene>
<dbReference type="Pfam" id="PF15979">
    <property type="entry name" value="Glyco_hydro_115"/>
    <property type="match status" value="1"/>
</dbReference>
<dbReference type="AlphaFoldDB" id="A0A0L6JWN8"/>
<dbReference type="eggNOG" id="ENOG502Z7KK">
    <property type="taxonomic scope" value="Bacteria"/>
</dbReference>
<dbReference type="PANTHER" id="PTHR37842">
    <property type="match status" value="1"/>
</dbReference>
<dbReference type="GO" id="GO:0005975">
    <property type="term" value="P:carbohydrate metabolic process"/>
    <property type="evidence" value="ECO:0007669"/>
    <property type="project" value="UniProtKB-ARBA"/>
</dbReference>
<keyword evidence="1" id="KW-0378">Hydrolase</keyword>
<feature type="domain" description="Gylcosyl hydrolase 115 C-terminal" evidence="2">
    <location>
        <begin position="761"/>
        <end position="934"/>
    </location>
</feature>
<dbReference type="Gene3D" id="3.30.379.10">
    <property type="entry name" value="Chitobiase/beta-hexosaminidase domain 2-like"/>
    <property type="match status" value="1"/>
</dbReference>
<dbReference type="Gene3D" id="2.60.120.260">
    <property type="entry name" value="Galactose-binding domain-like"/>
    <property type="match status" value="1"/>
</dbReference>
<dbReference type="InterPro" id="IPR041437">
    <property type="entry name" value="GH115_C"/>
</dbReference>
<evidence type="ECO:0000313" key="4">
    <source>
        <dbReference type="Proteomes" id="UP000036923"/>
    </source>
</evidence>
<dbReference type="Gene3D" id="1.20.58.2150">
    <property type="match status" value="1"/>
</dbReference>
<dbReference type="OrthoDB" id="8727830at2"/>
<dbReference type="STRING" id="398512.Bccel_5538"/>
<dbReference type="EMBL" id="LGTC01000001">
    <property type="protein sequence ID" value="KNY30261.1"/>
    <property type="molecule type" value="Genomic_DNA"/>
</dbReference>
<dbReference type="InterPro" id="IPR031924">
    <property type="entry name" value="GH115"/>
</dbReference>
<dbReference type="Pfam" id="PF17829">
    <property type="entry name" value="GH115_C"/>
    <property type="match status" value="1"/>
</dbReference>
<evidence type="ECO:0000313" key="3">
    <source>
        <dbReference type="EMBL" id="KNY30261.1"/>
    </source>
</evidence>
<dbReference type="PATRIC" id="fig|398512.5.peg.5814"/>
<dbReference type="RefSeq" id="WP_081927209.1">
    <property type="nucleotide sequence ID" value="NZ_JQKC01000040.1"/>
</dbReference>
<keyword evidence="4" id="KW-1185">Reference proteome</keyword>
<evidence type="ECO:0000259" key="2">
    <source>
        <dbReference type="Pfam" id="PF17829"/>
    </source>
</evidence>
<evidence type="ECO:0000256" key="1">
    <source>
        <dbReference type="ARBA" id="ARBA00022801"/>
    </source>
</evidence>
<reference evidence="4" key="1">
    <citation type="submission" date="2015-07" db="EMBL/GenBank/DDBJ databases">
        <title>Near-Complete Genome Sequence of the Cellulolytic Bacterium Bacteroides (Pseudobacteroides) cellulosolvens ATCC 35603.</title>
        <authorList>
            <person name="Dassa B."/>
            <person name="Utturkar S.M."/>
            <person name="Klingeman D.M."/>
            <person name="Hurt R.A."/>
            <person name="Keller M."/>
            <person name="Xu J."/>
            <person name="Reddy Y.H.K."/>
            <person name="Borovok I."/>
            <person name="Grinberg I.R."/>
            <person name="Lamed R."/>
            <person name="Zhivin O."/>
            <person name="Bayer E.A."/>
            <person name="Brown S.D."/>
        </authorList>
    </citation>
    <scope>NUCLEOTIDE SEQUENCE [LARGE SCALE GENOMIC DNA]</scope>
    <source>
        <strain evidence="4">DSM 2933</strain>
    </source>
</reference>
<dbReference type="InterPro" id="IPR042301">
    <property type="entry name" value="GH115_sf"/>
</dbReference>
<dbReference type="Proteomes" id="UP000036923">
    <property type="component" value="Unassembled WGS sequence"/>
</dbReference>
<sequence>MHIENVYSKGNFKLVHQSKASDIYVSGDDFSGVVRAAKDLRDDVNRVSRVLPQIKNDLSPLSEHAVIIGTLGKSTIIDELIKDGKLDVADIIGKWEAFVIQVVQNPVPGVELGLVIAGSDKRGTIFGVYHLSGKIGVSPWYWWADIPAPYQPTLVVRNGIYKEREPSVKYRGIFINDEGPSLMEWVRSNYRDFVHEFYEKVFELILRLKANYLWPAMWDSAFNEDDELNPAIADEYGVVIGTSHHEPMLRAYCEWRKHRNGPWNYASNKDVLYKFWEFGIERNKNFESTITLGMRGDGDEEMEGSCNFEKKMQLLQTIIEDQRKIIAEKMNPQVDKVPQLWALYKEVQSFYENGMRVPDDVTLLWSDDNFGNLRRVPTEEERKRQGGAGIYYHFDYVGGPRSYKWINTVPIYKAWEQMHKAYEYGADRIWIVNVGDLKPMEFNTEFFLRMARNVNDFTRDNLWEYHVSWAERNFGKEYAEDIAAIIEGYAKFNGRIKPEHINMVDIYSVVNYKEADTVLEELERMVSMAEKIYGELPESLKDAFFQLVLYPAKASKLVNEIYIHAARTKLYAEQERSMANVLARTAELDFEADDEITFDYNKRLALGKWDHIMDQTHIGYTFWNYPPQNIMPEVKRIPLEAGADMGIAIEGSSKAWPQASENPVLYFDNFTRESHYIDIFNKKSDAFLFNIESSAAWIKVSIGQGTIYREKRIWVDIEWDAASKGQAVKGSLKISSSCGTVATVDLSVFNPAFPQRESLVGFIENDGYISIEAEHYTNKINANGADWQKIDKYGRTLSSMAVFPVTAESAVPPENSPCLEYQVYILNPGNIEVTAFLAPSLNFIPGKGVRIGVSFDDEPIQIADAAKMDEDGNIDNQDWEMSVILNTRKTVTNHLVKDAGYHTLKIWMVDPTAVLQKIVIDTGGLKPSYLGPKESFFGGKETLPAPVSEVPFDPGFIPGRIGVINFNTIASVALQKSEWLQYDVFVEHDGVYQMEIIASNCKNTDAVLHIGCDGKDITDAVAIEPNKKKAESEEFKRLRIPLQAGGHVLRLCVDYGSIDFSGLIFELIHKDLLSVRPTLRYEETQPDKQLILQLGLYNRDDNSHRCIIDTYLYDDKENLLGHNCITETITKKKRCLYNYCFNPSEKTEKYRIKVVAEYSGIRREFFFEEAVKPKLHLYTI</sequence>
<dbReference type="GO" id="GO:0016787">
    <property type="term" value="F:hydrolase activity"/>
    <property type="evidence" value="ECO:0007669"/>
    <property type="project" value="UniProtKB-KW"/>
</dbReference>
<dbReference type="InterPro" id="IPR029018">
    <property type="entry name" value="Hex-like_dom2"/>
</dbReference>
<dbReference type="SUPFAM" id="SSF55545">
    <property type="entry name" value="beta-N-acetylhexosaminidase-like domain"/>
    <property type="match status" value="1"/>
</dbReference>
<comment type="caution">
    <text evidence="3">The sequence shown here is derived from an EMBL/GenBank/DDBJ whole genome shotgun (WGS) entry which is preliminary data.</text>
</comment>
<protein>
    <recommendedName>
        <fullName evidence="2">Gylcosyl hydrolase 115 C-terminal domain-containing protein</fullName>
    </recommendedName>
</protein>
<accession>A0A0L6JWN8</accession>
<name>A0A0L6JWN8_9FIRM</name>
<dbReference type="Gene3D" id="3.20.20.520">
    <property type="entry name" value="Glycosyl hydrolase family 115"/>
    <property type="match status" value="1"/>
</dbReference>
<dbReference type="PANTHER" id="PTHR37842:SF2">
    <property type="entry name" value="GYLCOSYL HYDROLASE 115 C-TERMINAL DOMAIN-CONTAINING PROTEIN"/>
    <property type="match status" value="1"/>
</dbReference>
<proteinExistence type="predicted"/>